<organism evidence="2 3">
    <name type="scientific">Crenichthys baileyi</name>
    <name type="common">White River springfish</name>
    <dbReference type="NCBI Taxonomy" id="28760"/>
    <lineage>
        <taxon>Eukaryota</taxon>
        <taxon>Metazoa</taxon>
        <taxon>Chordata</taxon>
        <taxon>Craniata</taxon>
        <taxon>Vertebrata</taxon>
        <taxon>Euteleostomi</taxon>
        <taxon>Actinopterygii</taxon>
        <taxon>Neopterygii</taxon>
        <taxon>Teleostei</taxon>
        <taxon>Neoteleostei</taxon>
        <taxon>Acanthomorphata</taxon>
        <taxon>Ovalentaria</taxon>
        <taxon>Atherinomorphae</taxon>
        <taxon>Cyprinodontiformes</taxon>
        <taxon>Goodeidae</taxon>
        <taxon>Crenichthys</taxon>
    </lineage>
</organism>
<dbReference type="EMBL" id="JAHHUM010002028">
    <property type="protein sequence ID" value="KAK5607287.1"/>
    <property type="molecule type" value="Genomic_DNA"/>
</dbReference>
<proteinExistence type="predicted"/>
<reference evidence="2 3" key="1">
    <citation type="submission" date="2021-06" db="EMBL/GenBank/DDBJ databases">
        <authorList>
            <person name="Palmer J.M."/>
        </authorList>
    </citation>
    <scope>NUCLEOTIDE SEQUENCE [LARGE SCALE GENOMIC DNA]</scope>
    <source>
        <strain evidence="2 3">MEX-2019</strain>
        <tissue evidence="2">Muscle</tissue>
    </source>
</reference>
<gene>
    <name evidence="2" type="ORF">CRENBAI_002246</name>
</gene>
<protein>
    <submittedName>
        <fullName evidence="2">Uncharacterized protein</fullName>
    </submittedName>
</protein>
<keyword evidence="3" id="KW-1185">Reference proteome</keyword>
<accession>A0AAV9REF1</accession>
<feature type="region of interest" description="Disordered" evidence="1">
    <location>
        <begin position="80"/>
        <end position="99"/>
    </location>
</feature>
<dbReference type="AlphaFoldDB" id="A0AAV9REF1"/>
<comment type="caution">
    <text evidence="2">The sequence shown here is derived from an EMBL/GenBank/DDBJ whole genome shotgun (WGS) entry which is preliminary data.</text>
</comment>
<evidence type="ECO:0000313" key="3">
    <source>
        <dbReference type="Proteomes" id="UP001311232"/>
    </source>
</evidence>
<dbReference type="Proteomes" id="UP001311232">
    <property type="component" value="Unassembled WGS sequence"/>
</dbReference>
<evidence type="ECO:0000313" key="2">
    <source>
        <dbReference type="EMBL" id="KAK5607287.1"/>
    </source>
</evidence>
<name>A0AAV9REF1_9TELE</name>
<evidence type="ECO:0000256" key="1">
    <source>
        <dbReference type="SAM" id="MobiDB-lite"/>
    </source>
</evidence>
<sequence>MELLVTAHTMPSRQVVPTHGATVTPGGWTLCTSFYFYPHVSREKKRDAVSHIHAPTRSYSQWETRSTKTDLIHTQRVIAGERGGGRGALRIPSSPPGEM</sequence>